<dbReference type="OrthoDB" id="2654423at2759"/>
<name>A8PHW2_COPC7</name>
<proteinExistence type="predicted"/>
<feature type="region of interest" description="Disordered" evidence="1">
    <location>
        <begin position="1"/>
        <end position="39"/>
    </location>
</feature>
<organism evidence="2 3">
    <name type="scientific">Coprinopsis cinerea (strain Okayama-7 / 130 / ATCC MYA-4618 / FGSC 9003)</name>
    <name type="common">Inky cap fungus</name>
    <name type="synonym">Hormographiella aspergillata</name>
    <dbReference type="NCBI Taxonomy" id="240176"/>
    <lineage>
        <taxon>Eukaryota</taxon>
        <taxon>Fungi</taxon>
        <taxon>Dikarya</taxon>
        <taxon>Basidiomycota</taxon>
        <taxon>Agaricomycotina</taxon>
        <taxon>Agaricomycetes</taxon>
        <taxon>Agaricomycetidae</taxon>
        <taxon>Agaricales</taxon>
        <taxon>Agaricineae</taxon>
        <taxon>Psathyrellaceae</taxon>
        <taxon>Coprinopsis</taxon>
    </lineage>
</organism>
<sequence length="173" mass="19934">MARPRKYHTKAERKEANRRKNRDYYSRKKTEINKRRRDKHALVAARKELKPWLALGARKSRAVVAENTTDDATKRAVEAAKLFKDFENDVSLAELKNTANYHSVRLARFRDQVDVHYDKILNSAGIGPEFKVVEGMKNEIDAAVKLVEDIEGYLLDGMEALVNAFKNKELAFQ</sequence>
<dbReference type="VEuPathDB" id="FungiDB:CC1G_12890"/>
<dbReference type="EMBL" id="AACS02000011">
    <property type="protein sequence ID" value="EAU80344.1"/>
    <property type="molecule type" value="Genomic_DNA"/>
</dbReference>
<dbReference type="Proteomes" id="UP000001861">
    <property type="component" value="Unassembled WGS sequence"/>
</dbReference>
<comment type="caution">
    <text evidence="2">The sequence shown here is derived from an EMBL/GenBank/DDBJ whole genome shotgun (WGS) entry which is preliminary data.</text>
</comment>
<gene>
    <name evidence="2" type="ORF">CC1G_12890</name>
</gene>
<dbReference type="GeneID" id="6018178"/>
<reference evidence="2 3" key="1">
    <citation type="journal article" date="2010" name="Proc. Natl. Acad. Sci. U.S.A.">
        <title>Insights into evolution of multicellular fungi from the assembled chromosomes of the mushroom Coprinopsis cinerea (Coprinus cinereus).</title>
        <authorList>
            <person name="Stajich J.E."/>
            <person name="Wilke S.K."/>
            <person name="Ahren D."/>
            <person name="Au C.H."/>
            <person name="Birren B.W."/>
            <person name="Borodovsky M."/>
            <person name="Burns C."/>
            <person name="Canback B."/>
            <person name="Casselton L.A."/>
            <person name="Cheng C.K."/>
            <person name="Deng J."/>
            <person name="Dietrich F.S."/>
            <person name="Fargo D.C."/>
            <person name="Farman M.L."/>
            <person name="Gathman A.C."/>
            <person name="Goldberg J."/>
            <person name="Guigo R."/>
            <person name="Hoegger P.J."/>
            <person name="Hooker J.B."/>
            <person name="Huggins A."/>
            <person name="James T.Y."/>
            <person name="Kamada T."/>
            <person name="Kilaru S."/>
            <person name="Kodira C."/>
            <person name="Kues U."/>
            <person name="Kupfer D."/>
            <person name="Kwan H.S."/>
            <person name="Lomsadze A."/>
            <person name="Li W."/>
            <person name="Lilly W.W."/>
            <person name="Ma L.J."/>
            <person name="Mackey A.J."/>
            <person name="Manning G."/>
            <person name="Martin F."/>
            <person name="Muraguchi H."/>
            <person name="Natvig D.O."/>
            <person name="Palmerini H."/>
            <person name="Ramesh M.A."/>
            <person name="Rehmeyer C.J."/>
            <person name="Roe B.A."/>
            <person name="Shenoy N."/>
            <person name="Stanke M."/>
            <person name="Ter-Hovhannisyan V."/>
            <person name="Tunlid A."/>
            <person name="Velagapudi R."/>
            <person name="Vision T.J."/>
            <person name="Zeng Q."/>
            <person name="Zolan M.E."/>
            <person name="Pukkila P.J."/>
        </authorList>
    </citation>
    <scope>NUCLEOTIDE SEQUENCE [LARGE SCALE GENOMIC DNA]</scope>
    <source>
        <strain evidence="3">Okayama-7 / 130 / ATCC MYA-4618 / FGSC 9003</strain>
    </source>
</reference>
<feature type="compositionally biased region" description="Basic and acidic residues" evidence="1">
    <location>
        <begin position="22"/>
        <end position="33"/>
    </location>
</feature>
<evidence type="ECO:0000313" key="3">
    <source>
        <dbReference type="Proteomes" id="UP000001861"/>
    </source>
</evidence>
<evidence type="ECO:0000313" key="2">
    <source>
        <dbReference type="EMBL" id="EAU80344.1"/>
    </source>
</evidence>
<dbReference type="RefSeq" id="XP_001841475.1">
    <property type="nucleotide sequence ID" value="XM_001841423.1"/>
</dbReference>
<keyword evidence="3" id="KW-1185">Reference proteome</keyword>
<dbReference type="AlphaFoldDB" id="A8PHW2"/>
<protein>
    <submittedName>
        <fullName evidence="2">Uncharacterized protein</fullName>
    </submittedName>
</protein>
<evidence type="ECO:0000256" key="1">
    <source>
        <dbReference type="SAM" id="MobiDB-lite"/>
    </source>
</evidence>
<dbReference type="InParanoid" id="A8PHW2"/>
<accession>A8PHW2</accession>
<dbReference type="KEGG" id="cci:CC1G_12890"/>